<dbReference type="GO" id="GO:0000139">
    <property type="term" value="C:Golgi membrane"/>
    <property type="evidence" value="ECO:0007669"/>
    <property type="project" value="UniProtKB-SubCell"/>
</dbReference>
<gene>
    <name evidence="7" type="ORF">R1flu_001549</name>
</gene>
<feature type="domain" description="Exostosin GT47" evidence="6">
    <location>
        <begin position="235"/>
        <end position="430"/>
    </location>
</feature>
<organism evidence="7 8">
    <name type="scientific">Riccia fluitans</name>
    <dbReference type="NCBI Taxonomy" id="41844"/>
    <lineage>
        <taxon>Eukaryota</taxon>
        <taxon>Viridiplantae</taxon>
        <taxon>Streptophyta</taxon>
        <taxon>Embryophyta</taxon>
        <taxon>Marchantiophyta</taxon>
        <taxon>Marchantiopsida</taxon>
        <taxon>Marchantiidae</taxon>
        <taxon>Marchantiales</taxon>
        <taxon>Ricciaceae</taxon>
        <taxon>Riccia</taxon>
    </lineage>
</organism>
<comment type="similarity">
    <text evidence="2">Belongs to the glycosyltransferase 47 family.</text>
</comment>
<feature type="region of interest" description="Disordered" evidence="5">
    <location>
        <begin position="87"/>
        <end position="106"/>
    </location>
</feature>
<evidence type="ECO:0000313" key="7">
    <source>
        <dbReference type="EMBL" id="KAL2621344.1"/>
    </source>
</evidence>
<evidence type="ECO:0000259" key="6">
    <source>
        <dbReference type="Pfam" id="PF03016"/>
    </source>
</evidence>
<dbReference type="PANTHER" id="PTHR11062">
    <property type="entry name" value="EXOSTOSIN HEPARAN SULFATE GLYCOSYLTRANSFERASE -RELATED"/>
    <property type="match status" value="1"/>
</dbReference>
<evidence type="ECO:0000256" key="4">
    <source>
        <dbReference type="ARBA" id="ARBA00023034"/>
    </source>
</evidence>
<keyword evidence="4" id="KW-0333">Golgi apparatus</keyword>
<accession>A0ABD1Y3L0</accession>
<evidence type="ECO:0000256" key="2">
    <source>
        <dbReference type="ARBA" id="ARBA00010271"/>
    </source>
</evidence>
<name>A0ABD1Y3L0_9MARC</name>
<dbReference type="AlphaFoldDB" id="A0ABD1Y3L0"/>
<comment type="subcellular location">
    <subcellularLocation>
        <location evidence="1">Golgi apparatus membrane</location>
        <topology evidence="1">Single-pass type II membrane protein</topology>
    </subcellularLocation>
</comment>
<dbReference type="PANTHER" id="PTHR11062:SF117">
    <property type="entry name" value="XYLOGLUCAN-SPECIFIC GALACTURONOSYLTRANSFERASE 1"/>
    <property type="match status" value="1"/>
</dbReference>
<dbReference type="InterPro" id="IPR040911">
    <property type="entry name" value="Exostosin_GT47"/>
</dbReference>
<keyword evidence="8" id="KW-1185">Reference proteome</keyword>
<protein>
    <recommendedName>
        <fullName evidence="6">Exostosin GT47 domain-containing protein</fullName>
    </recommendedName>
</protein>
<evidence type="ECO:0000313" key="8">
    <source>
        <dbReference type="Proteomes" id="UP001605036"/>
    </source>
</evidence>
<comment type="caution">
    <text evidence="7">The sequence shown here is derived from an EMBL/GenBank/DDBJ whole genome shotgun (WGS) entry which is preliminary data.</text>
</comment>
<evidence type="ECO:0000256" key="3">
    <source>
        <dbReference type="ARBA" id="ARBA00022968"/>
    </source>
</evidence>
<proteinExistence type="inferred from homology"/>
<sequence length="451" mass="51832">MQLPGIMRILMCKRMAFIPPLSLVIFLYLWRSTALLSFDLSDQFVSSNVLCTSCINEFSDSSSTLEKQEEGLRAIADQEEWKQVEKSDHRHLQSERQDENCSGHTTMALNSTPSALQIEPAKTPVITWNLTASTMQSEPAESPVMARNSTALKRLVGPANPELMKDLMFKHENMTAHTIHRTRAAENLIRKLRETALPHSNYQSDQPLVIQAKDKPLYVRNGTSQGTIPPELPSCDGRYIYLYNLQSKFNADLIAQCDTLERWLNICVYLQHEGMGPVLNYTEEGKEAVLIPEGSWHMTYQHSLEPIFHVRMKSYDCLTTDESKASLFYIPYYGAMDVNRWEFNENATNEDRDALPLDLVHWLEGQESWKRNNGVDHVLLLGDLSWDFRRAETGDWGSRLFELPQMYAPTKLLIERDPWHPNEVYHIPRLSTRIRMMTSGRGSHTARNRKG</sequence>
<dbReference type="EMBL" id="JBHFFA010000006">
    <property type="protein sequence ID" value="KAL2621344.1"/>
    <property type="molecule type" value="Genomic_DNA"/>
</dbReference>
<feature type="compositionally biased region" description="Basic and acidic residues" evidence="5">
    <location>
        <begin position="87"/>
        <end position="101"/>
    </location>
</feature>
<evidence type="ECO:0000256" key="1">
    <source>
        <dbReference type="ARBA" id="ARBA00004323"/>
    </source>
</evidence>
<dbReference type="Proteomes" id="UP001605036">
    <property type="component" value="Unassembled WGS sequence"/>
</dbReference>
<keyword evidence="3" id="KW-0735">Signal-anchor</keyword>
<reference evidence="7 8" key="1">
    <citation type="submission" date="2024-09" db="EMBL/GenBank/DDBJ databases">
        <title>Chromosome-scale assembly of Riccia fluitans.</title>
        <authorList>
            <person name="Paukszto L."/>
            <person name="Sawicki J."/>
            <person name="Karawczyk K."/>
            <person name="Piernik-Szablinska J."/>
            <person name="Szczecinska M."/>
            <person name="Mazdziarz M."/>
        </authorList>
    </citation>
    <scope>NUCLEOTIDE SEQUENCE [LARGE SCALE GENOMIC DNA]</scope>
    <source>
        <strain evidence="7">Rf_01</strain>
        <tissue evidence="7">Aerial parts of the thallus</tissue>
    </source>
</reference>
<evidence type="ECO:0000256" key="5">
    <source>
        <dbReference type="SAM" id="MobiDB-lite"/>
    </source>
</evidence>
<keyword evidence="3" id="KW-0812">Transmembrane</keyword>
<dbReference type="Pfam" id="PF03016">
    <property type="entry name" value="Exostosin_GT47"/>
    <property type="match status" value="1"/>
</dbReference>
<dbReference type="InterPro" id="IPR004263">
    <property type="entry name" value="Exostosin"/>
</dbReference>